<dbReference type="Proteomes" id="UP001497497">
    <property type="component" value="Unassembled WGS sequence"/>
</dbReference>
<dbReference type="EMBL" id="CAXITT010000487">
    <property type="protein sequence ID" value="CAL1542456.1"/>
    <property type="molecule type" value="Genomic_DNA"/>
</dbReference>
<organism evidence="1 2">
    <name type="scientific">Lymnaea stagnalis</name>
    <name type="common">Great pond snail</name>
    <name type="synonym">Helix stagnalis</name>
    <dbReference type="NCBI Taxonomy" id="6523"/>
    <lineage>
        <taxon>Eukaryota</taxon>
        <taxon>Metazoa</taxon>
        <taxon>Spiralia</taxon>
        <taxon>Lophotrochozoa</taxon>
        <taxon>Mollusca</taxon>
        <taxon>Gastropoda</taxon>
        <taxon>Heterobranchia</taxon>
        <taxon>Euthyneura</taxon>
        <taxon>Panpulmonata</taxon>
        <taxon>Hygrophila</taxon>
        <taxon>Lymnaeoidea</taxon>
        <taxon>Lymnaeidae</taxon>
        <taxon>Lymnaea</taxon>
    </lineage>
</organism>
<keyword evidence="2" id="KW-1185">Reference proteome</keyword>
<proteinExistence type="predicted"/>
<accession>A0AAV2I7J7</accession>
<comment type="caution">
    <text evidence="1">The sequence shown here is derived from an EMBL/GenBank/DDBJ whole genome shotgun (WGS) entry which is preliminary data.</text>
</comment>
<evidence type="ECO:0000313" key="2">
    <source>
        <dbReference type="Proteomes" id="UP001497497"/>
    </source>
</evidence>
<sequence length="292" mass="33171">MLPISDFKKDTLPKEYRHNSLVSLVQNISILTGRLNIDYVSDKRPEKYPDSDDPYPLYDKSKKGAHDSRFATGIVVGVEKNTDTDALCYCFDCRSQGSTTTKKWGKVYLLTTKTVIFDKSEALKTKFTLFFDNKTRVLSGSSVKDSDINYDWCEVECATCDTTLIDKLSDNLERCSTEMKSVNSHFIGELTRPKLAIIVFHPFKQPKTFSYGFWKDRFEGNKNTWTNYEYNVGTERGAAGAFVYIVGVSDISKRYVHVHCGLRNHGGYSSFGLERTNDASNINDNRGPRVDN</sequence>
<gene>
    <name evidence="1" type="ORF">GSLYS_00016050001</name>
</gene>
<protein>
    <submittedName>
        <fullName evidence="1">Uncharacterized protein</fullName>
    </submittedName>
</protein>
<reference evidence="1 2" key="1">
    <citation type="submission" date="2024-04" db="EMBL/GenBank/DDBJ databases">
        <authorList>
            <consortium name="Genoscope - CEA"/>
            <person name="William W."/>
        </authorList>
    </citation>
    <scope>NUCLEOTIDE SEQUENCE [LARGE SCALE GENOMIC DNA]</scope>
</reference>
<dbReference type="AlphaFoldDB" id="A0AAV2I7J7"/>
<name>A0AAV2I7J7_LYMST</name>
<evidence type="ECO:0000313" key="1">
    <source>
        <dbReference type="EMBL" id="CAL1542456.1"/>
    </source>
</evidence>